<accession>V6M3N6</accession>
<protein>
    <submittedName>
        <fullName evidence="2">Uncharacterized protein</fullName>
    </submittedName>
</protein>
<dbReference type="PATRIC" id="fig|1408254.3.peg.3666"/>
<dbReference type="Proteomes" id="UP000017973">
    <property type="component" value="Unassembled WGS sequence"/>
</dbReference>
<keyword evidence="1" id="KW-1133">Transmembrane helix</keyword>
<feature type="transmembrane region" description="Helical" evidence="1">
    <location>
        <begin position="51"/>
        <end position="68"/>
    </location>
</feature>
<sequence length="76" mass="8466">MTRLILGFAVTYLIISLPDIFGFTFAIQWVPGVSPVQKAWTYFTSGLAENALGKLVIATISALLLRFCSRLFRRLA</sequence>
<feature type="transmembrane region" description="Helical" evidence="1">
    <location>
        <begin position="12"/>
        <end position="31"/>
    </location>
</feature>
<gene>
    <name evidence="2" type="ORF">T458_18585</name>
</gene>
<reference evidence="2 3" key="1">
    <citation type="journal article" date="2014" name="Genome Announc.">
        <title>Draft Genome Sequence of Brevibacillus panacihumi Strain W25, a Halotolerant Hydrocarbon-Degrading Bacterium.</title>
        <authorList>
            <person name="Wang X."/>
            <person name="Jin D."/>
            <person name="Zhou L."/>
            <person name="Wu L."/>
            <person name="An W."/>
            <person name="Chen Y."/>
            <person name="Zhao L."/>
        </authorList>
    </citation>
    <scope>NUCLEOTIDE SEQUENCE [LARGE SCALE GENOMIC DNA]</scope>
    <source>
        <strain evidence="2 3">W25</strain>
    </source>
</reference>
<proteinExistence type="predicted"/>
<dbReference type="RefSeq" id="WP_023557567.1">
    <property type="nucleotide sequence ID" value="NZ_KI629785.1"/>
</dbReference>
<keyword evidence="3" id="KW-1185">Reference proteome</keyword>
<keyword evidence="1" id="KW-0472">Membrane</keyword>
<organism evidence="2 3">
    <name type="scientific">Brevibacillus panacihumi W25</name>
    <dbReference type="NCBI Taxonomy" id="1408254"/>
    <lineage>
        <taxon>Bacteria</taxon>
        <taxon>Bacillati</taxon>
        <taxon>Bacillota</taxon>
        <taxon>Bacilli</taxon>
        <taxon>Bacillales</taxon>
        <taxon>Paenibacillaceae</taxon>
        <taxon>Brevibacillus</taxon>
    </lineage>
</organism>
<name>V6M3N6_9BACL</name>
<dbReference type="AlphaFoldDB" id="V6M3N6"/>
<comment type="caution">
    <text evidence="2">The sequence shown here is derived from an EMBL/GenBank/DDBJ whole genome shotgun (WGS) entry which is preliminary data.</text>
</comment>
<evidence type="ECO:0000313" key="2">
    <source>
        <dbReference type="EMBL" id="EST52947.1"/>
    </source>
</evidence>
<dbReference type="STRING" id="1408254.T458_18585"/>
<dbReference type="OrthoDB" id="2456716at2"/>
<keyword evidence="1" id="KW-0812">Transmembrane</keyword>
<dbReference type="HOGENOM" id="CLU_2647451_0_0_9"/>
<evidence type="ECO:0000313" key="3">
    <source>
        <dbReference type="Proteomes" id="UP000017973"/>
    </source>
</evidence>
<evidence type="ECO:0000256" key="1">
    <source>
        <dbReference type="SAM" id="Phobius"/>
    </source>
</evidence>
<dbReference type="EMBL" id="AYJU01000017">
    <property type="protein sequence ID" value="EST52947.1"/>
    <property type="molecule type" value="Genomic_DNA"/>
</dbReference>